<accession>A0A269Y1X6</accession>
<feature type="transmembrane region" description="Helical" evidence="1">
    <location>
        <begin position="119"/>
        <end position="145"/>
    </location>
</feature>
<keyword evidence="1" id="KW-0472">Membrane</keyword>
<dbReference type="OrthoDB" id="7224607at2"/>
<feature type="transmembrane region" description="Helical" evidence="1">
    <location>
        <begin position="78"/>
        <end position="99"/>
    </location>
</feature>
<keyword evidence="3" id="KW-1185">Reference proteome</keyword>
<dbReference type="GeneID" id="91558366"/>
<gene>
    <name evidence="2" type="ORF">B8X00_02455</name>
</gene>
<dbReference type="AlphaFoldDB" id="A0A269Y1X6"/>
<organism evidence="2 3">
    <name type="scientific">Acetobacter fabarum</name>
    <dbReference type="NCBI Taxonomy" id="483199"/>
    <lineage>
        <taxon>Bacteria</taxon>
        <taxon>Pseudomonadati</taxon>
        <taxon>Pseudomonadota</taxon>
        <taxon>Alphaproteobacteria</taxon>
        <taxon>Acetobacterales</taxon>
        <taxon>Acetobacteraceae</taxon>
        <taxon>Acetobacter</taxon>
    </lineage>
</organism>
<dbReference type="RefSeq" id="WP_086645247.1">
    <property type="nucleotide sequence ID" value="NZ_JAKVNI010000001.1"/>
</dbReference>
<comment type="caution">
    <text evidence="2">The sequence shown here is derived from an EMBL/GenBank/DDBJ whole genome shotgun (WGS) entry which is preliminary data.</text>
</comment>
<name>A0A269Y1X6_9PROT</name>
<evidence type="ECO:0000313" key="3">
    <source>
        <dbReference type="Proteomes" id="UP000216151"/>
    </source>
</evidence>
<evidence type="ECO:0000313" key="2">
    <source>
        <dbReference type="EMBL" id="PAK79567.1"/>
    </source>
</evidence>
<dbReference type="EMBL" id="NCXK01000001">
    <property type="protein sequence ID" value="PAK79567.1"/>
    <property type="molecule type" value="Genomic_DNA"/>
</dbReference>
<protein>
    <submittedName>
        <fullName evidence="2">Uncharacterized protein</fullName>
    </submittedName>
</protein>
<sequence length="155" mass="16032">MKNNTATPALALLVLDVALGVACVVLPPVVMGFVGLLRDVFGVLVLPFSFLFGLAGWSSDMSSLSSVHDGLLPQATSHPLYAVMAAAALGVGGVCSVLACNTPQGARVERAAAPILTGLAMIMVGFDPGLIVLPAFILQILCFWYPTLSFSSRGQ</sequence>
<feature type="transmembrane region" description="Helical" evidence="1">
    <location>
        <begin position="36"/>
        <end position="57"/>
    </location>
</feature>
<reference evidence="2 3" key="1">
    <citation type="submission" date="2017-04" db="EMBL/GenBank/DDBJ databases">
        <title>Kefir bacterial isolates.</title>
        <authorList>
            <person name="Kim Y."/>
            <person name="Blasche S."/>
            <person name="Patil K.R."/>
        </authorList>
    </citation>
    <scope>NUCLEOTIDE SEQUENCE [LARGE SCALE GENOMIC DNA]</scope>
    <source>
        <strain evidence="2 3">KR</strain>
    </source>
</reference>
<keyword evidence="1" id="KW-0812">Transmembrane</keyword>
<evidence type="ECO:0000256" key="1">
    <source>
        <dbReference type="SAM" id="Phobius"/>
    </source>
</evidence>
<proteinExistence type="predicted"/>
<keyword evidence="1" id="KW-1133">Transmembrane helix</keyword>
<dbReference type="Proteomes" id="UP000216151">
    <property type="component" value="Unassembled WGS sequence"/>
</dbReference>